<feature type="transmembrane region" description="Helical" evidence="1">
    <location>
        <begin position="162"/>
        <end position="182"/>
    </location>
</feature>
<feature type="transmembrane region" description="Helical" evidence="1">
    <location>
        <begin position="15"/>
        <end position="35"/>
    </location>
</feature>
<feature type="transmembrane region" description="Helical" evidence="1">
    <location>
        <begin position="55"/>
        <end position="73"/>
    </location>
</feature>
<sequence>MRNFLLKRVIRNKNFYYSLIIANGISIFYIMFDIFPNAKYGGSPYTRWIGSFTGSQIPTVLFMLLPIISAMGFSDTYLKDKSTGLLNIIVSKGYGKQYYKELFFTNFIVGGICFISSLLTNLYFCFMLLQDEAVDMLVNGNGNVPLLFSNTLFPQFYYDHPLLHIVLYLIIAFIISGIYASLALSLSFFLSKSFSVFLAPFVFNYIYNILIPDIPESDSFLFTTFAKQISGPVLSPVIILLVTVTFFLLCVLLYLVGIKRYENL</sequence>
<dbReference type="RefSeq" id="WP_126830375.1">
    <property type="nucleotide sequence ID" value="NZ_CBCRYB010000002.1"/>
</dbReference>
<dbReference type="EMBL" id="NGJY01000001">
    <property type="protein sequence ID" value="RSU04778.1"/>
    <property type="molecule type" value="Genomic_DNA"/>
</dbReference>
<gene>
    <name evidence="2" type="ORF">CBF31_01795</name>
</gene>
<feature type="transmembrane region" description="Helical" evidence="1">
    <location>
        <begin position="234"/>
        <end position="256"/>
    </location>
</feature>
<evidence type="ECO:0000313" key="2">
    <source>
        <dbReference type="EMBL" id="RSU04778.1"/>
    </source>
</evidence>
<keyword evidence="1" id="KW-0812">Transmembrane</keyword>
<name>A0A430AC38_9ENTE</name>
<reference evidence="2 3" key="1">
    <citation type="submission" date="2017-05" db="EMBL/GenBank/DDBJ databases">
        <title>Vagococcus spp. assemblies.</title>
        <authorList>
            <person name="Gulvik C.A."/>
        </authorList>
    </citation>
    <scope>NUCLEOTIDE SEQUENCE [LARGE SCALE GENOMIC DNA]</scope>
    <source>
        <strain evidence="2 3">CCUG 41755</strain>
    </source>
</reference>
<dbReference type="AlphaFoldDB" id="A0A430AC38"/>
<keyword evidence="3" id="KW-1185">Reference proteome</keyword>
<comment type="caution">
    <text evidence="2">The sequence shown here is derived from an EMBL/GenBank/DDBJ whole genome shotgun (WGS) entry which is preliminary data.</text>
</comment>
<protein>
    <submittedName>
        <fullName evidence="2">Uncharacterized protein</fullName>
    </submittedName>
</protein>
<dbReference type="Proteomes" id="UP000287101">
    <property type="component" value="Unassembled WGS sequence"/>
</dbReference>
<evidence type="ECO:0000313" key="3">
    <source>
        <dbReference type="Proteomes" id="UP000287101"/>
    </source>
</evidence>
<evidence type="ECO:0000256" key="1">
    <source>
        <dbReference type="SAM" id="Phobius"/>
    </source>
</evidence>
<organism evidence="2 3">
    <name type="scientific">Vagococcus fessus</name>
    <dbReference type="NCBI Taxonomy" id="120370"/>
    <lineage>
        <taxon>Bacteria</taxon>
        <taxon>Bacillati</taxon>
        <taxon>Bacillota</taxon>
        <taxon>Bacilli</taxon>
        <taxon>Lactobacillales</taxon>
        <taxon>Enterococcaceae</taxon>
        <taxon>Vagococcus</taxon>
    </lineage>
</organism>
<feature type="transmembrane region" description="Helical" evidence="1">
    <location>
        <begin position="102"/>
        <end position="129"/>
    </location>
</feature>
<accession>A0A430AC38</accession>
<keyword evidence="1" id="KW-1133">Transmembrane helix</keyword>
<proteinExistence type="predicted"/>
<keyword evidence="1" id="KW-0472">Membrane</keyword>
<feature type="transmembrane region" description="Helical" evidence="1">
    <location>
        <begin position="194"/>
        <end position="214"/>
    </location>
</feature>
<dbReference type="OrthoDB" id="2290285at2"/>